<dbReference type="AlphaFoldDB" id="A0AA39IH22"/>
<feature type="transmembrane region" description="Helical" evidence="1">
    <location>
        <begin position="155"/>
        <end position="173"/>
    </location>
</feature>
<dbReference type="Proteomes" id="UP001175271">
    <property type="component" value="Unassembled WGS sequence"/>
</dbReference>
<comment type="caution">
    <text evidence="2">The sequence shown here is derived from an EMBL/GenBank/DDBJ whole genome shotgun (WGS) entry which is preliminary data.</text>
</comment>
<keyword evidence="1" id="KW-0812">Transmembrane</keyword>
<organism evidence="2 3">
    <name type="scientific">Steinernema hermaphroditum</name>
    <dbReference type="NCBI Taxonomy" id="289476"/>
    <lineage>
        <taxon>Eukaryota</taxon>
        <taxon>Metazoa</taxon>
        <taxon>Ecdysozoa</taxon>
        <taxon>Nematoda</taxon>
        <taxon>Chromadorea</taxon>
        <taxon>Rhabditida</taxon>
        <taxon>Tylenchina</taxon>
        <taxon>Panagrolaimomorpha</taxon>
        <taxon>Strongyloidoidea</taxon>
        <taxon>Steinernematidae</taxon>
        <taxon>Steinernema</taxon>
    </lineage>
</organism>
<keyword evidence="3" id="KW-1185">Reference proteome</keyword>
<evidence type="ECO:0000256" key="1">
    <source>
        <dbReference type="SAM" id="Phobius"/>
    </source>
</evidence>
<feature type="transmembrane region" description="Helical" evidence="1">
    <location>
        <begin position="58"/>
        <end position="83"/>
    </location>
</feature>
<feature type="transmembrane region" description="Helical" evidence="1">
    <location>
        <begin position="89"/>
        <end position="115"/>
    </location>
</feature>
<gene>
    <name evidence="2" type="ORF">QR680_007972</name>
</gene>
<sequence length="187" mass="21856">MFIASLSNMVIVIAYIIERFEYEYCGIFICGWQLIAVSYFNDHCSLLKSGYELRRNTIFWLVYSWILWIFVTSVQVTLLYLYYKPTTLFISIIACNSLFFIWALSVHVCLTVAVVTEGLTSKGHVLVGVYLFYMFTVFLFNLVTLVFYIIELSQYGYAGLFICAWQLIALNYFNGYYSYLKNSDVIH</sequence>
<feature type="transmembrane region" description="Helical" evidence="1">
    <location>
        <begin position="127"/>
        <end position="149"/>
    </location>
</feature>
<reference evidence="2" key="1">
    <citation type="submission" date="2023-06" db="EMBL/GenBank/DDBJ databases">
        <title>Genomic analysis of the entomopathogenic nematode Steinernema hermaphroditum.</title>
        <authorList>
            <person name="Schwarz E.M."/>
            <person name="Heppert J.K."/>
            <person name="Baniya A."/>
            <person name="Schwartz H.T."/>
            <person name="Tan C.-H."/>
            <person name="Antoshechkin I."/>
            <person name="Sternberg P.W."/>
            <person name="Goodrich-Blair H."/>
            <person name="Dillman A.R."/>
        </authorList>
    </citation>
    <scope>NUCLEOTIDE SEQUENCE</scope>
    <source>
        <strain evidence="2">PS9179</strain>
        <tissue evidence="2">Whole animal</tissue>
    </source>
</reference>
<proteinExistence type="predicted"/>
<dbReference type="EMBL" id="JAUCMV010000001">
    <property type="protein sequence ID" value="KAK0423103.1"/>
    <property type="molecule type" value="Genomic_DNA"/>
</dbReference>
<keyword evidence="1" id="KW-1133">Transmembrane helix</keyword>
<evidence type="ECO:0000313" key="3">
    <source>
        <dbReference type="Proteomes" id="UP001175271"/>
    </source>
</evidence>
<name>A0AA39IH22_9BILA</name>
<accession>A0AA39IH22</accession>
<keyword evidence="1" id="KW-0472">Membrane</keyword>
<evidence type="ECO:0000313" key="2">
    <source>
        <dbReference type="EMBL" id="KAK0423103.1"/>
    </source>
</evidence>
<protein>
    <submittedName>
        <fullName evidence="2">Uncharacterized protein</fullName>
    </submittedName>
</protein>